<dbReference type="STRING" id="578942.SAMN05216289_11612"/>
<evidence type="ECO:0000256" key="2">
    <source>
        <dbReference type="SAM" id="SignalP"/>
    </source>
</evidence>
<dbReference type="InterPro" id="IPR039448">
    <property type="entry name" value="Beta_helix"/>
</dbReference>
<dbReference type="SUPFAM" id="SSF51126">
    <property type="entry name" value="Pectin lyase-like"/>
    <property type="match status" value="1"/>
</dbReference>
<keyword evidence="1" id="KW-0472">Membrane</keyword>
<keyword evidence="1" id="KW-0812">Transmembrane</keyword>
<dbReference type="InterPro" id="IPR011050">
    <property type="entry name" value="Pectin_lyase_fold/virulence"/>
</dbReference>
<proteinExistence type="predicted"/>
<keyword evidence="1" id="KW-1133">Transmembrane helix</keyword>
<keyword evidence="5" id="KW-1185">Reference proteome</keyword>
<reference evidence="4 5" key="1">
    <citation type="submission" date="2016-10" db="EMBL/GenBank/DDBJ databases">
        <authorList>
            <person name="de Groot N.N."/>
        </authorList>
    </citation>
    <scope>NUCLEOTIDE SEQUENCE [LARGE SCALE GENOMIC DNA]</scope>
    <source>
        <strain evidence="4 5">CGMCC 1.7659</strain>
    </source>
</reference>
<dbReference type="InterPro" id="IPR006626">
    <property type="entry name" value="PbH1"/>
</dbReference>
<accession>A0A1I4YAP7</accession>
<feature type="transmembrane region" description="Helical" evidence="1">
    <location>
        <begin position="490"/>
        <end position="508"/>
    </location>
</feature>
<feature type="signal peptide" evidence="2">
    <location>
        <begin position="1"/>
        <end position="27"/>
    </location>
</feature>
<dbReference type="Proteomes" id="UP000198575">
    <property type="component" value="Unassembled WGS sequence"/>
</dbReference>
<organism evidence="4 5">
    <name type="scientific">Dokdonella immobilis</name>
    <dbReference type="NCBI Taxonomy" id="578942"/>
    <lineage>
        <taxon>Bacteria</taxon>
        <taxon>Pseudomonadati</taxon>
        <taxon>Pseudomonadota</taxon>
        <taxon>Gammaproteobacteria</taxon>
        <taxon>Lysobacterales</taxon>
        <taxon>Rhodanobacteraceae</taxon>
        <taxon>Dokdonella</taxon>
    </lineage>
</organism>
<dbReference type="NCBIfam" id="NF041518">
    <property type="entry name" value="choice_anch_Q"/>
    <property type="match status" value="1"/>
</dbReference>
<evidence type="ECO:0000256" key="1">
    <source>
        <dbReference type="SAM" id="Phobius"/>
    </source>
</evidence>
<keyword evidence="2" id="KW-0732">Signal</keyword>
<dbReference type="RefSeq" id="WP_092408112.1">
    <property type="nucleotide sequence ID" value="NZ_FOVF01000016.1"/>
</dbReference>
<dbReference type="SMART" id="SM00710">
    <property type="entry name" value="PbH1"/>
    <property type="match status" value="6"/>
</dbReference>
<dbReference type="OrthoDB" id="6057622at2"/>
<dbReference type="Pfam" id="PF13229">
    <property type="entry name" value="Beta_helix"/>
    <property type="match status" value="1"/>
</dbReference>
<feature type="domain" description="Right handed beta helix" evidence="3">
    <location>
        <begin position="278"/>
        <end position="379"/>
    </location>
</feature>
<dbReference type="EMBL" id="FOVF01000016">
    <property type="protein sequence ID" value="SFN34863.1"/>
    <property type="molecule type" value="Genomic_DNA"/>
</dbReference>
<protein>
    <submittedName>
        <fullName evidence="4">Right handed beta helix region</fullName>
    </submittedName>
</protein>
<feature type="chain" id="PRO_5011641893" evidence="2">
    <location>
        <begin position="28"/>
        <end position="521"/>
    </location>
</feature>
<evidence type="ECO:0000313" key="4">
    <source>
        <dbReference type="EMBL" id="SFN34863.1"/>
    </source>
</evidence>
<sequence>MNAGPACPTCAARTALAASLLIAMAHAGAVERSAPDYPAIPLEWPLPHARAEQTTPLWARIEAMRLPPSPVVPGRTPATLLVSSCEDDDSAGSLRTRIGEALSGDTIDLSTLTCSRISLNQGALKIELDSLTLRGPGADALVLDGLDQDRILFHPGSGTLTLEDLTVANGRFEAVGTNIGFGGCVATAASLTLHNAVIRDCTAVGVGAYGGGVLSGFLTMVDSTISGNTAFGDHPTNGTAAYGGGAFSYGVDILDSTISGNSAIGTDNAPLSHWEIGGGLFIARNGGTIERSTFSDNFAIRFAGGLTQEGDLILRNSTVSGNSTEQDDGGGIRVRQDTAVLIENSTIAGNHAGSTGGGISFILNALPSTLQSTIVSGNTAAFGGADLDSQSPLSISGGHNLVVSRGDTLDLPADTLDTDPGLLPLANNGGPTRTHALGTGSIAIDSGANPQGLATDQRGNGFARVFNGAADIGAFETQGALSPPIAVPGIGPWAATLLASLLALLGGWRQRLGGARQGRAP</sequence>
<dbReference type="AlphaFoldDB" id="A0A1I4YAP7"/>
<name>A0A1I4YAP7_9GAMM</name>
<dbReference type="Gene3D" id="2.160.20.10">
    <property type="entry name" value="Single-stranded right-handed beta-helix, Pectin lyase-like"/>
    <property type="match status" value="1"/>
</dbReference>
<gene>
    <name evidence="4" type="ORF">SAMN05216289_11612</name>
</gene>
<dbReference type="InterPro" id="IPR059226">
    <property type="entry name" value="Choice_anch_Q_dom"/>
</dbReference>
<evidence type="ECO:0000259" key="3">
    <source>
        <dbReference type="Pfam" id="PF13229"/>
    </source>
</evidence>
<dbReference type="InterPro" id="IPR012334">
    <property type="entry name" value="Pectin_lyas_fold"/>
</dbReference>
<evidence type="ECO:0000313" key="5">
    <source>
        <dbReference type="Proteomes" id="UP000198575"/>
    </source>
</evidence>